<accession>L8GII7</accession>
<dbReference type="AlphaFoldDB" id="L8GII7"/>
<dbReference type="OrthoDB" id="6409159at2759"/>
<feature type="domain" description="MD-2-related lipid-recognition" evidence="3">
    <location>
        <begin position="107"/>
        <end position="213"/>
    </location>
</feature>
<dbReference type="SUPFAM" id="SSF63707">
    <property type="entry name" value="Ganglioside M2 (gm2) activator"/>
    <property type="match status" value="1"/>
</dbReference>
<dbReference type="GO" id="GO:0006689">
    <property type="term" value="P:ganglioside catabolic process"/>
    <property type="evidence" value="ECO:0007669"/>
    <property type="project" value="InterPro"/>
</dbReference>
<dbReference type="GO" id="GO:0005319">
    <property type="term" value="F:lipid transporter activity"/>
    <property type="evidence" value="ECO:0007669"/>
    <property type="project" value="TreeGrafter"/>
</dbReference>
<evidence type="ECO:0000256" key="2">
    <source>
        <dbReference type="SAM" id="SignalP"/>
    </source>
</evidence>
<dbReference type="KEGG" id="acan:ACA1_091540"/>
<dbReference type="Gene3D" id="2.70.220.10">
    <property type="entry name" value="Ganglioside GM2 activator"/>
    <property type="match status" value="1"/>
</dbReference>
<dbReference type="InterPro" id="IPR036846">
    <property type="entry name" value="GM2-AP_sf"/>
</dbReference>
<dbReference type="Pfam" id="PF02221">
    <property type="entry name" value="E1_DerP2_DerF2"/>
    <property type="match status" value="1"/>
</dbReference>
<gene>
    <name evidence="4" type="ORF">ACA1_091540</name>
</gene>
<evidence type="ECO:0000313" key="4">
    <source>
        <dbReference type="EMBL" id="ELR12644.1"/>
    </source>
</evidence>
<evidence type="ECO:0000313" key="5">
    <source>
        <dbReference type="Proteomes" id="UP000011083"/>
    </source>
</evidence>
<dbReference type="VEuPathDB" id="AmoebaDB:ACA1_091540"/>
<feature type="chain" id="PRO_5003990104" evidence="2">
    <location>
        <begin position="22"/>
        <end position="216"/>
    </location>
</feature>
<evidence type="ECO:0000256" key="1">
    <source>
        <dbReference type="ARBA" id="ARBA00022729"/>
    </source>
</evidence>
<evidence type="ECO:0000259" key="3">
    <source>
        <dbReference type="Pfam" id="PF02221"/>
    </source>
</evidence>
<dbReference type="GeneID" id="14913621"/>
<reference evidence="4 5" key="1">
    <citation type="journal article" date="2013" name="Genome Biol.">
        <title>Genome of Acanthamoeba castellanii highlights extensive lateral gene transfer and early evolution of tyrosine kinase signaling.</title>
        <authorList>
            <person name="Clarke M."/>
            <person name="Lohan A.J."/>
            <person name="Liu B."/>
            <person name="Lagkouvardos I."/>
            <person name="Roy S."/>
            <person name="Zafar N."/>
            <person name="Bertelli C."/>
            <person name="Schilde C."/>
            <person name="Kianianmomeni A."/>
            <person name="Burglin T.R."/>
            <person name="Frech C."/>
            <person name="Turcotte B."/>
            <person name="Kopec K.O."/>
            <person name="Synnott J.M."/>
            <person name="Choo C."/>
            <person name="Paponov I."/>
            <person name="Finkler A."/>
            <person name="Soon Heng Tan C."/>
            <person name="Hutchins A.P."/>
            <person name="Weinmeier T."/>
            <person name="Rattei T."/>
            <person name="Chu J.S."/>
            <person name="Gimenez G."/>
            <person name="Irimia M."/>
            <person name="Rigden D.J."/>
            <person name="Fitzpatrick D.A."/>
            <person name="Lorenzo-Morales J."/>
            <person name="Bateman A."/>
            <person name="Chiu C.H."/>
            <person name="Tang P."/>
            <person name="Hegemann P."/>
            <person name="Fromm H."/>
            <person name="Raoult D."/>
            <person name="Greub G."/>
            <person name="Miranda-Saavedra D."/>
            <person name="Chen N."/>
            <person name="Nash P."/>
            <person name="Ginger M.L."/>
            <person name="Horn M."/>
            <person name="Schaap P."/>
            <person name="Caler L."/>
            <person name="Loftus B."/>
        </authorList>
    </citation>
    <scope>NUCLEOTIDE SEQUENCE [LARGE SCALE GENOMIC DNA]</scope>
    <source>
        <strain evidence="4 5">Neff</strain>
    </source>
</reference>
<proteinExistence type="predicted"/>
<dbReference type="EMBL" id="KB008103">
    <property type="protein sequence ID" value="ELR12644.1"/>
    <property type="molecule type" value="Genomic_DNA"/>
</dbReference>
<dbReference type="Proteomes" id="UP000011083">
    <property type="component" value="Unassembled WGS sequence"/>
</dbReference>
<feature type="signal peptide" evidence="2">
    <location>
        <begin position="1"/>
        <end position="21"/>
    </location>
</feature>
<protein>
    <submittedName>
        <fullName evidence="4">GM2activator protein</fullName>
    </submittedName>
</protein>
<dbReference type="GO" id="GO:0009898">
    <property type="term" value="C:cytoplasmic side of plasma membrane"/>
    <property type="evidence" value="ECO:0007669"/>
    <property type="project" value="TreeGrafter"/>
</dbReference>
<dbReference type="InterPro" id="IPR028996">
    <property type="entry name" value="GM2-AP"/>
</dbReference>
<name>L8GII7_ACACF</name>
<organism evidence="4 5">
    <name type="scientific">Acanthamoeba castellanii (strain ATCC 30010 / Neff)</name>
    <dbReference type="NCBI Taxonomy" id="1257118"/>
    <lineage>
        <taxon>Eukaryota</taxon>
        <taxon>Amoebozoa</taxon>
        <taxon>Discosea</taxon>
        <taxon>Longamoebia</taxon>
        <taxon>Centramoebida</taxon>
        <taxon>Acanthamoebidae</taxon>
        <taxon>Acanthamoeba</taxon>
    </lineage>
</organism>
<dbReference type="RefSeq" id="XP_004334657.1">
    <property type="nucleotide sequence ID" value="XM_004334609.1"/>
</dbReference>
<keyword evidence="1 2" id="KW-0732">Signal</keyword>
<keyword evidence="5" id="KW-1185">Reference proteome</keyword>
<dbReference type="PANTHER" id="PTHR17357">
    <property type="entry name" value="GM2 GANGLIOSIDE ACTIVATOR PROTEIN"/>
    <property type="match status" value="1"/>
</dbReference>
<sequence>MKHFLLLAVFLGLALMVSANARSPLAVLQTAQHLARTMSPPQEPFSFSWLEQRPTVLLALEVNPDPIVLGAEAHVAAKVHLNLAESKDINRCTSSTSGETVSEGSGHTVSLEIYKKFFGAWIYVPCVENVGSCTISNICDKIHNGSDCPLAPWGVPCTCPFNAATYTIPPPGVAIKLHNPNLSWLTDGDLKVKATLNDASGKRLACYQIIASITTS</sequence>
<dbReference type="PANTHER" id="PTHR17357:SF0">
    <property type="entry name" value="GANGLIOSIDE GM2 ACTIVATOR"/>
    <property type="match status" value="1"/>
</dbReference>
<dbReference type="GO" id="GO:0008047">
    <property type="term" value="F:enzyme activator activity"/>
    <property type="evidence" value="ECO:0007669"/>
    <property type="project" value="InterPro"/>
</dbReference>
<dbReference type="InterPro" id="IPR003172">
    <property type="entry name" value="ML_dom"/>
</dbReference>